<dbReference type="PANTHER" id="PTHR11091">
    <property type="entry name" value="OXIDOREDUCTASE-RELATED"/>
    <property type="match status" value="1"/>
</dbReference>
<evidence type="ECO:0000313" key="3">
    <source>
        <dbReference type="EMBL" id="URI08084.1"/>
    </source>
</evidence>
<dbReference type="PANTHER" id="PTHR11091:SF0">
    <property type="entry name" value="MALATE DEHYDROGENASE"/>
    <property type="match status" value="1"/>
</dbReference>
<dbReference type="InterPro" id="IPR043144">
    <property type="entry name" value="Mal/L-sulf/L-lact_DH-like_ah"/>
</dbReference>
<dbReference type="Proteomes" id="UP001056201">
    <property type="component" value="Chromosome 1"/>
</dbReference>
<organism evidence="3 4">
    <name type="scientific">Aquincola tertiaricarbonis</name>
    <dbReference type="NCBI Taxonomy" id="391953"/>
    <lineage>
        <taxon>Bacteria</taxon>
        <taxon>Pseudomonadati</taxon>
        <taxon>Pseudomonadota</taxon>
        <taxon>Betaproteobacteria</taxon>
        <taxon>Burkholderiales</taxon>
        <taxon>Sphaerotilaceae</taxon>
        <taxon>Aquincola</taxon>
    </lineage>
</organism>
<dbReference type="InterPro" id="IPR036111">
    <property type="entry name" value="Mal/L-sulfo/L-lacto_DH-like_sf"/>
</dbReference>
<dbReference type="SUPFAM" id="SSF89733">
    <property type="entry name" value="L-sulfolactate dehydrogenase-like"/>
    <property type="match status" value="1"/>
</dbReference>
<comment type="similarity">
    <text evidence="1">Belongs to the LDH2/MDH2 oxidoreductase family.</text>
</comment>
<protein>
    <submittedName>
        <fullName evidence="3">Ldh family oxidoreductase</fullName>
    </submittedName>
</protein>
<proteinExistence type="inferred from homology"/>
<dbReference type="RefSeq" id="WP_250196306.1">
    <property type="nucleotide sequence ID" value="NZ_CP097635.1"/>
</dbReference>
<evidence type="ECO:0000256" key="1">
    <source>
        <dbReference type="ARBA" id="ARBA00006056"/>
    </source>
</evidence>
<gene>
    <name evidence="3" type="ORF">MW290_05755</name>
</gene>
<accession>A0ABY4SA13</accession>
<keyword evidence="4" id="KW-1185">Reference proteome</keyword>
<reference evidence="3" key="1">
    <citation type="submission" date="2022-05" db="EMBL/GenBank/DDBJ databases">
        <title>An RpoN-dependent PEP-CTERM gene is involved in floc formation of an Aquincola tertiaricarbonis strain.</title>
        <authorList>
            <person name="Qiu D."/>
            <person name="Xia M."/>
        </authorList>
    </citation>
    <scope>NUCLEOTIDE SEQUENCE</scope>
    <source>
        <strain evidence="3">RN12</strain>
    </source>
</reference>
<dbReference type="InterPro" id="IPR003767">
    <property type="entry name" value="Malate/L-lactate_DH-like"/>
</dbReference>
<name>A0ABY4SA13_AQUTE</name>
<dbReference type="EMBL" id="CP097635">
    <property type="protein sequence ID" value="URI08084.1"/>
    <property type="molecule type" value="Genomic_DNA"/>
</dbReference>
<dbReference type="InterPro" id="IPR043143">
    <property type="entry name" value="Mal/L-sulf/L-lact_DH-like_NADP"/>
</dbReference>
<evidence type="ECO:0000256" key="2">
    <source>
        <dbReference type="ARBA" id="ARBA00023002"/>
    </source>
</evidence>
<evidence type="ECO:0000313" key="4">
    <source>
        <dbReference type="Proteomes" id="UP001056201"/>
    </source>
</evidence>
<dbReference type="Gene3D" id="1.10.1530.10">
    <property type="match status" value="1"/>
</dbReference>
<dbReference type="Pfam" id="PF02615">
    <property type="entry name" value="Ldh_2"/>
    <property type="match status" value="1"/>
</dbReference>
<keyword evidence="2" id="KW-0560">Oxidoreductase</keyword>
<sequence length="336" mass="34316">MARMTMAQAVQLGAQALERAGASADMARATAEALVLADAQGLASHGLSRVPQYAGHLRTGRVEGAARPTVHALRGAAVVVNAHDGLAFEACTLAVQEAIARAASHGVACAGVVNSHHGGVMVDHLRAVAAAGMVGLAFANAPAAMPAAGGRHPVFGTNPIAAIFPRRPGAGDPLMIDLSLSEVARGKLMMAAKEGRSIPLGWALDVDGQPTTDPARGMEGSMLPLGAASSPKGAMLALMIELLSSAVIGAHFSFEADTFFVDEGNKPRIGQAFIVIDPGALAGSGSYLERVEVLVAEMLRDDGVRLPGARREALRRAAEQDGIEVPDGLVAVLSGV</sequence>
<dbReference type="Gene3D" id="3.30.1370.60">
    <property type="entry name" value="Hypothetical oxidoreductase yiak, domain 2"/>
    <property type="match status" value="1"/>
</dbReference>